<dbReference type="RefSeq" id="WP_096054994.1">
    <property type="nucleotide sequence ID" value="NZ_CP023344.1"/>
</dbReference>
<protein>
    <recommendedName>
        <fullName evidence="4">DUF3826 domain-containing protein</fullName>
    </recommendedName>
</protein>
<evidence type="ECO:0000256" key="1">
    <source>
        <dbReference type="SAM" id="SignalP"/>
    </source>
</evidence>
<dbReference type="AlphaFoldDB" id="A0A290QHP0"/>
<dbReference type="EMBL" id="CP023344">
    <property type="protein sequence ID" value="ATC63362.1"/>
    <property type="molecule type" value="Genomic_DNA"/>
</dbReference>
<keyword evidence="3" id="KW-1185">Reference proteome</keyword>
<accession>A0A290QHP0</accession>
<feature type="chain" id="PRO_5012267870" description="DUF3826 domain-containing protein" evidence="1">
    <location>
        <begin position="24"/>
        <end position="225"/>
    </location>
</feature>
<dbReference type="Proteomes" id="UP000217265">
    <property type="component" value="Chromosome"/>
</dbReference>
<feature type="signal peptide" evidence="1">
    <location>
        <begin position="1"/>
        <end position="23"/>
    </location>
</feature>
<dbReference type="KEGG" id="vbh:CMV30_05005"/>
<proteinExistence type="predicted"/>
<sequence length="225" mass="25060">MNSLRLLSLSILGSALLLGSARAADPAPAAPADKEAAYTKVLDERSSKIVAALELGDSTKAARVQARIIAQYRSLNAWQETHEEKLKELRKTKDAEPAKSEIAAIYAARKTARDTFLADLAKDLTPAQVDTVKDKLTYNKLQVTYNGYLQQLPSLKEEQKKKIYDWLLEAREEGIDGVSSHEKDEIFGKYKGRINNYLSNEGYDLKQSSIDWKARRDAEAASGKK</sequence>
<name>A0A290QHP0_9BACT</name>
<dbReference type="OrthoDB" id="195041at2"/>
<evidence type="ECO:0000313" key="2">
    <source>
        <dbReference type="EMBL" id="ATC63362.1"/>
    </source>
</evidence>
<reference evidence="2 3" key="1">
    <citation type="submission" date="2017-09" db="EMBL/GenBank/DDBJ databases">
        <title>Complete genome sequence of Verrucomicrobial strain HZ-65, isolated from freshwater.</title>
        <authorList>
            <person name="Choi A."/>
        </authorList>
    </citation>
    <scope>NUCLEOTIDE SEQUENCE [LARGE SCALE GENOMIC DNA]</scope>
    <source>
        <strain evidence="2 3">HZ-65</strain>
    </source>
</reference>
<evidence type="ECO:0000313" key="3">
    <source>
        <dbReference type="Proteomes" id="UP000217265"/>
    </source>
</evidence>
<evidence type="ECO:0008006" key="4">
    <source>
        <dbReference type="Google" id="ProtNLM"/>
    </source>
</evidence>
<organism evidence="2 3">
    <name type="scientific">Nibricoccus aquaticus</name>
    <dbReference type="NCBI Taxonomy" id="2576891"/>
    <lineage>
        <taxon>Bacteria</taxon>
        <taxon>Pseudomonadati</taxon>
        <taxon>Verrucomicrobiota</taxon>
        <taxon>Opitutia</taxon>
        <taxon>Opitutales</taxon>
        <taxon>Opitutaceae</taxon>
        <taxon>Nibricoccus</taxon>
    </lineage>
</organism>
<dbReference type="InterPro" id="IPR024284">
    <property type="entry name" value="DUF3826"/>
</dbReference>
<dbReference type="Pfam" id="PF12875">
    <property type="entry name" value="DUF3826"/>
    <property type="match status" value="1"/>
</dbReference>
<keyword evidence="1" id="KW-0732">Signal</keyword>
<gene>
    <name evidence="2" type="ORF">CMV30_05005</name>
</gene>